<dbReference type="SUPFAM" id="SSF56349">
    <property type="entry name" value="DNA breaking-rejoining enzymes"/>
    <property type="match status" value="1"/>
</dbReference>
<dbReference type="Gene3D" id="1.10.443.10">
    <property type="entry name" value="Intergrase catalytic core"/>
    <property type="match status" value="1"/>
</dbReference>
<dbReference type="SUPFAM" id="SSF46689">
    <property type="entry name" value="Homeodomain-like"/>
    <property type="match status" value="1"/>
</dbReference>
<dbReference type="InterPro" id="IPR013762">
    <property type="entry name" value="Integrase-like_cat_sf"/>
</dbReference>
<dbReference type="GO" id="GO:0003677">
    <property type="term" value="F:DNA binding"/>
    <property type="evidence" value="ECO:0007669"/>
    <property type="project" value="InterPro"/>
</dbReference>
<reference evidence="2 3" key="1">
    <citation type="submission" date="2020-07" db="EMBL/GenBank/DDBJ databases">
        <title>Novel species isolated from subtropical streams in China.</title>
        <authorList>
            <person name="Lu H."/>
        </authorList>
    </citation>
    <scope>NUCLEOTIDE SEQUENCE [LARGE SCALE GENOMIC DNA]</scope>
    <source>
        <strain evidence="2 3">LX20W</strain>
    </source>
</reference>
<dbReference type="Proteomes" id="UP000534388">
    <property type="component" value="Unassembled WGS sequence"/>
</dbReference>
<comment type="caution">
    <text evidence="2">The sequence shown here is derived from an EMBL/GenBank/DDBJ whole genome shotgun (WGS) entry which is preliminary data.</text>
</comment>
<sequence length="1048" mass="117648">MANYTNHKNNKPLSLELRAEIEASFQAGVQKTQIAKNLGISHSVVRKYTQPLPFGVPEAVKDEALRLIKEGHTNSSIARALGISRTYVAKLMPNPTKRPVPLSVEIKLELVQRAESGETVNAIARDLGIDAGNAMKIVKKHRAKLKGVEEPIPPSAKRYTEEQRLTMAQMHSQGVPLQEICGLFGATDTVIRKAYQKALDAGTVEPRFALSMEDDRQLLKIKRDFPELEEWRVYAVQWYELVESNFAVVCTTINRFLRFLMQHRISPRPADFFLRQNSKLIPNFFEASCPKSDHGAAMNNALADFLDWVLIQPEFADEDEELGVTTLPMFRNPIARVRRSDHRPQRGSESNKQVMPYWMIHDLRRRIAQGRDFRDWTWVQGISGKITASGDKESRTWFQVDESQIDKADPDCVWRVRQRLDKGPVLEMWSPVRWVACLIKLQTTARMGQIRMTDSGEGDTFKVVDGAEVSNDSPIAVGSRRKPRRQGAIRLSNEGTVVLYFNTNKTADIGRSWDKKGQECAWPHLPDYQDDPYYWIEKLRAWQEKYNPPTRLLPWKDVPSARRLKGKSDAVCSTYPDVVFLFRTPETKSATQFPVAAGAVDKAWQLLIAGYEKILCNEGKRNPDGSAIELVRDGRAETTIHGLRVSLITHLILDGEMAPELMMKIVGHARILMTLYYTKPGLQRIEDALADAAKKVDATKDAALIRDLKSSSAERMRKHVIFNAKEMIDVIPLNPEDRNPLGWLPMHDGLCLAGGNAGPVDGDPRFPGCHNGALELIPGQGLHGPAPGGVRNCCRCRWKCAGRAHIPGLQATFNNRQFHLYKSSSAAIDAERTRNDLLIEKARIEADGHPFLRTRELATAERLYEAAMQKMQELALDVSAVHRMIERIKALPDTDEGTQALAVQGDLLAVQCVVEETESELLVLSEVCAGVELYPDLDPGSAIFEYAQLLDMAFEREGKPFVLAKLSEKEKLLSANAIMRELERQANPENRLLGRRKVVEIMDRNQSLQTTLGINLNDLTTLANTGNQTTSSKIEPLDLTTKALNVGS</sequence>
<dbReference type="RefSeq" id="WP_182166032.1">
    <property type="nucleotide sequence ID" value="NZ_JACEZT010000016.1"/>
</dbReference>
<evidence type="ECO:0008006" key="4">
    <source>
        <dbReference type="Google" id="ProtNLM"/>
    </source>
</evidence>
<protein>
    <recommendedName>
        <fullName evidence="4">Phage integrase family protein</fullName>
    </recommendedName>
</protein>
<dbReference type="InterPro" id="IPR024965">
    <property type="entry name" value="Putative_integrase"/>
</dbReference>
<accession>A0A7W2IDJ3</accession>
<gene>
    <name evidence="2" type="ORF">H3H37_20660</name>
</gene>
<dbReference type="AlphaFoldDB" id="A0A7W2IDJ3"/>
<dbReference type="GO" id="GO:0015074">
    <property type="term" value="P:DNA integration"/>
    <property type="evidence" value="ECO:0007669"/>
    <property type="project" value="InterPro"/>
</dbReference>
<dbReference type="EMBL" id="JACEZT010000016">
    <property type="protein sequence ID" value="MBA5639479.1"/>
    <property type="molecule type" value="Genomic_DNA"/>
</dbReference>
<dbReference type="InterPro" id="IPR009057">
    <property type="entry name" value="Homeodomain-like_sf"/>
</dbReference>
<evidence type="ECO:0000313" key="2">
    <source>
        <dbReference type="EMBL" id="MBA5639479.1"/>
    </source>
</evidence>
<dbReference type="InterPro" id="IPR011010">
    <property type="entry name" value="DNA_brk_join_enz"/>
</dbReference>
<organism evidence="2 3">
    <name type="scientific">Rugamonas brunnea</name>
    <dbReference type="NCBI Taxonomy" id="2758569"/>
    <lineage>
        <taxon>Bacteria</taxon>
        <taxon>Pseudomonadati</taxon>
        <taxon>Pseudomonadota</taxon>
        <taxon>Betaproteobacteria</taxon>
        <taxon>Burkholderiales</taxon>
        <taxon>Oxalobacteraceae</taxon>
        <taxon>Telluria group</taxon>
        <taxon>Rugamonas</taxon>
    </lineage>
</organism>
<dbReference type="GO" id="GO:0006310">
    <property type="term" value="P:DNA recombination"/>
    <property type="evidence" value="ECO:0007669"/>
    <property type="project" value="UniProtKB-KW"/>
</dbReference>
<evidence type="ECO:0000256" key="1">
    <source>
        <dbReference type="ARBA" id="ARBA00023172"/>
    </source>
</evidence>
<dbReference type="Pfam" id="PF13009">
    <property type="entry name" value="Integrase_2"/>
    <property type="match status" value="1"/>
</dbReference>
<keyword evidence="1" id="KW-0233">DNA recombination</keyword>
<evidence type="ECO:0000313" key="3">
    <source>
        <dbReference type="Proteomes" id="UP000534388"/>
    </source>
</evidence>
<name>A0A7W2IDJ3_9BURK</name>
<proteinExistence type="predicted"/>
<keyword evidence="3" id="KW-1185">Reference proteome</keyword>